<protein>
    <submittedName>
        <fullName evidence="1">Uncharacterized protein</fullName>
    </submittedName>
</protein>
<dbReference type="SUPFAM" id="SSF56176">
    <property type="entry name" value="FAD-binding/transporter-associated domain-like"/>
    <property type="match status" value="1"/>
</dbReference>
<organism evidence="1 2">
    <name type="scientific">Lepraria finkii</name>
    <dbReference type="NCBI Taxonomy" id="1340010"/>
    <lineage>
        <taxon>Eukaryota</taxon>
        <taxon>Fungi</taxon>
        <taxon>Dikarya</taxon>
        <taxon>Ascomycota</taxon>
        <taxon>Pezizomycotina</taxon>
        <taxon>Lecanoromycetes</taxon>
        <taxon>OSLEUM clade</taxon>
        <taxon>Lecanoromycetidae</taxon>
        <taxon>Lecanorales</taxon>
        <taxon>Lecanorineae</taxon>
        <taxon>Stereocaulaceae</taxon>
        <taxon>Lepraria</taxon>
    </lineage>
</organism>
<dbReference type="Proteomes" id="UP001590951">
    <property type="component" value="Unassembled WGS sequence"/>
</dbReference>
<comment type="caution">
    <text evidence="1">The sequence shown here is derived from an EMBL/GenBank/DDBJ whole genome shotgun (WGS) entry which is preliminary data.</text>
</comment>
<gene>
    <name evidence="1" type="ORF">ABVK25_006843</name>
</gene>
<dbReference type="InterPro" id="IPR016169">
    <property type="entry name" value="FAD-bd_PCMH_sub2"/>
</dbReference>
<proteinExistence type="predicted"/>
<reference evidence="1 2" key="1">
    <citation type="submission" date="2024-09" db="EMBL/GenBank/DDBJ databases">
        <title>Rethinking Asexuality: The Enigmatic Case of Functional Sexual Genes in Lepraria (Stereocaulaceae).</title>
        <authorList>
            <person name="Doellman M."/>
            <person name="Sun Y."/>
            <person name="Barcenas-Pena A."/>
            <person name="Lumbsch H.T."/>
            <person name="Grewe F."/>
        </authorList>
    </citation>
    <scope>NUCLEOTIDE SEQUENCE [LARGE SCALE GENOMIC DNA]</scope>
    <source>
        <strain evidence="1 2">Grewe 0041</strain>
    </source>
</reference>
<sequence>MVLVSGKTVEANPQSHSDLFHALRGGNNNNYGIITRFDMQKFPPRPNVRRLCLLHLERLPRCRPRLHQVPPELQPRSIRSCHCGGQLHSRHEIRRGQFLPRKAQPNPTSLAPFVAIQPQLTGTVREDSLLGLSMEQSSFSPDSARSWFSTTTWQAYLDLMMAVRTLGAEVFGPLSASVPGFVLAMAFQSLRKVY</sequence>
<name>A0ABR4B4V7_9LECA</name>
<keyword evidence="2" id="KW-1185">Reference proteome</keyword>
<dbReference type="InterPro" id="IPR036318">
    <property type="entry name" value="FAD-bd_PCMH-like_sf"/>
</dbReference>
<dbReference type="EMBL" id="JBHFEH010000024">
    <property type="protein sequence ID" value="KAL2052903.1"/>
    <property type="molecule type" value="Genomic_DNA"/>
</dbReference>
<evidence type="ECO:0000313" key="1">
    <source>
        <dbReference type="EMBL" id="KAL2052903.1"/>
    </source>
</evidence>
<dbReference type="Gene3D" id="3.30.465.10">
    <property type="match status" value="1"/>
</dbReference>
<evidence type="ECO:0000313" key="2">
    <source>
        <dbReference type="Proteomes" id="UP001590951"/>
    </source>
</evidence>
<accession>A0ABR4B4V7</accession>